<feature type="region of interest" description="Disordered" evidence="1">
    <location>
        <begin position="364"/>
        <end position="404"/>
    </location>
</feature>
<proteinExistence type="predicted"/>
<evidence type="ECO:0000313" key="2">
    <source>
        <dbReference type="EMBL" id="OQE93520.1"/>
    </source>
</evidence>
<dbReference type="Proteomes" id="UP000191691">
    <property type="component" value="Unassembled WGS sequence"/>
</dbReference>
<feature type="region of interest" description="Disordered" evidence="1">
    <location>
        <begin position="439"/>
        <end position="468"/>
    </location>
</feature>
<feature type="compositionally biased region" description="Polar residues" evidence="1">
    <location>
        <begin position="441"/>
        <end position="452"/>
    </location>
</feature>
<sequence length="572" mass="65107">MSHELAQQQVEDAVRSTIEFADQQREEPTFFNYPSDLHDDADEEPTNSSLETISSESEYRGLVVKLPTHLLTPSTSRLNRAPFTLHVLDIYPNTPLRIHEHELIHHSNIFRHFLVTAISASSENLRGKKAAMRFSTEPSAHIAVEDATYALLLTYLKRYKIVSPLPFTFWVNEHLLEPRFELSERFGDEDDIRETLGRMADHGTSGPAGWRIRVDFDELRSDLLTRLQDSLKGEELKDIARHLIREIVKAPIVLCVRRWLPEQVLYLPTRSLKDLSLSVHSLEMVEMGVVEMETDVTVEILCSDMLRTLPNDYALRRPAQEVLLQPFRSPGSWTLAASESHRHGSAIAERPRQRTRIWTTWPSQRGSCPLSGMVESSGDEPDRKRRVGEEMVENELSPESARCESGRRLSHGQIDLWQYRCQLRNSWSSMAQSYHCKGNTPGISSAQPSNMTDMVHSSRPRPTYVSPTRSFSYLTSQTTPPFSEGTHPMGLRFALHGGVCELLRSCGVNPTAVFWLLKTRPDALPGRGFHFGELIEPPDLLATANTVHLNHDTYDVRDYDIDLHYSPTDLVH</sequence>
<comment type="caution">
    <text evidence="2">The sequence shown here is derived from an EMBL/GenBank/DDBJ whole genome shotgun (WGS) entry which is preliminary data.</text>
</comment>
<protein>
    <submittedName>
        <fullName evidence="2">Uncharacterized protein</fullName>
    </submittedName>
</protein>
<evidence type="ECO:0000313" key="3">
    <source>
        <dbReference type="Proteomes" id="UP000191691"/>
    </source>
</evidence>
<name>A0A1V6Z1J0_PENNA</name>
<keyword evidence="3" id="KW-1185">Reference proteome</keyword>
<evidence type="ECO:0000256" key="1">
    <source>
        <dbReference type="SAM" id="MobiDB-lite"/>
    </source>
</evidence>
<feature type="compositionally biased region" description="Basic and acidic residues" evidence="1">
    <location>
        <begin position="380"/>
        <end position="389"/>
    </location>
</feature>
<organism evidence="2 3">
    <name type="scientific">Penicillium nalgiovense</name>
    <dbReference type="NCBI Taxonomy" id="60175"/>
    <lineage>
        <taxon>Eukaryota</taxon>
        <taxon>Fungi</taxon>
        <taxon>Dikarya</taxon>
        <taxon>Ascomycota</taxon>
        <taxon>Pezizomycotina</taxon>
        <taxon>Eurotiomycetes</taxon>
        <taxon>Eurotiomycetidae</taxon>
        <taxon>Eurotiales</taxon>
        <taxon>Aspergillaceae</taxon>
        <taxon>Penicillium</taxon>
    </lineage>
</organism>
<reference evidence="3" key="1">
    <citation type="journal article" date="2017" name="Nat. Microbiol.">
        <title>Global analysis of biosynthetic gene clusters reveals vast potential of secondary metabolite production in Penicillium species.</title>
        <authorList>
            <person name="Nielsen J.C."/>
            <person name="Grijseels S."/>
            <person name="Prigent S."/>
            <person name="Ji B."/>
            <person name="Dainat J."/>
            <person name="Nielsen K.F."/>
            <person name="Frisvad J.C."/>
            <person name="Workman M."/>
            <person name="Nielsen J."/>
        </authorList>
    </citation>
    <scope>NUCLEOTIDE SEQUENCE [LARGE SCALE GENOMIC DNA]</scope>
    <source>
        <strain evidence="3">IBT 13039</strain>
    </source>
</reference>
<gene>
    <name evidence="2" type="ORF">PENNAL_c0005G05235</name>
</gene>
<feature type="region of interest" description="Disordered" evidence="1">
    <location>
        <begin position="24"/>
        <end position="53"/>
    </location>
</feature>
<dbReference type="AlphaFoldDB" id="A0A1V6Z1J0"/>
<accession>A0A1V6Z1J0</accession>
<dbReference type="EMBL" id="MOOB01000005">
    <property type="protein sequence ID" value="OQE93520.1"/>
    <property type="molecule type" value="Genomic_DNA"/>
</dbReference>